<proteinExistence type="predicted"/>
<sequence>MTSRSRIVRYVVLASFLLPIPCLAMAPPTDSLAVDLAEHEWTHRLVLVFAPTEDHPALAEQMAMWSAERNGFEERKLRIYRLVGTGSGRFYRQPDAEGQPISETSARGLRERFGVPTDAFVVILVGLDGTEKKRHPEPLATDDLFATIDAMPMRRAEMRKENRGHQ</sequence>
<evidence type="ECO:0000256" key="2">
    <source>
        <dbReference type="SAM" id="SignalP"/>
    </source>
</evidence>
<feature type="signal peptide" evidence="2">
    <location>
        <begin position="1"/>
        <end position="26"/>
    </location>
</feature>
<organism evidence="4 5">
    <name type="scientific">Longibacter salinarum</name>
    <dbReference type="NCBI Taxonomy" id="1850348"/>
    <lineage>
        <taxon>Bacteria</taxon>
        <taxon>Pseudomonadati</taxon>
        <taxon>Rhodothermota</taxon>
        <taxon>Rhodothermia</taxon>
        <taxon>Rhodothermales</taxon>
        <taxon>Salisaetaceae</taxon>
        <taxon>Longibacter</taxon>
    </lineage>
</organism>
<evidence type="ECO:0000313" key="4">
    <source>
        <dbReference type="EMBL" id="PEN13948.1"/>
    </source>
</evidence>
<gene>
    <name evidence="4" type="ORF">CRI94_07795</name>
</gene>
<reference evidence="4 5" key="1">
    <citation type="submission" date="2017-10" db="EMBL/GenBank/DDBJ databases">
        <title>Draft genome of Longibacter Salinarum.</title>
        <authorList>
            <person name="Goh K.M."/>
            <person name="Shamsir M.S."/>
            <person name="Lim S.W."/>
        </authorList>
    </citation>
    <scope>NUCLEOTIDE SEQUENCE [LARGE SCALE GENOMIC DNA]</scope>
    <source>
        <strain evidence="4 5">KCTC 52045</strain>
    </source>
</reference>
<keyword evidence="1 2" id="KW-0732">Signal</keyword>
<dbReference type="InterPro" id="IPR025232">
    <property type="entry name" value="DUF4174"/>
</dbReference>
<accession>A0A2A8CZW7</accession>
<feature type="chain" id="PRO_5013264463" description="DUF4174 domain-containing protein" evidence="2">
    <location>
        <begin position="27"/>
        <end position="166"/>
    </location>
</feature>
<dbReference type="OrthoDB" id="7362103at2"/>
<dbReference type="EMBL" id="PDEQ01000003">
    <property type="protein sequence ID" value="PEN13948.1"/>
    <property type="molecule type" value="Genomic_DNA"/>
</dbReference>
<dbReference type="Pfam" id="PF13778">
    <property type="entry name" value="DUF4174"/>
    <property type="match status" value="1"/>
</dbReference>
<evidence type="ECO:0000259" key="3">
    <source>
        <dbReference type="Pfam" id="PF13778"/>
    </source>
</evidence>
<comment type="caution">
    <text evidence="4">The sequence shown here is derived from an EMBL/GenBank/DDBJ whole genome shotgun (WGS) entry which is preliminary data.</text>
</comment>
<evidence type="ECO:0000313" key="5">
    <source>
        <dbReference type="Proteomes" id="UP000220102"/>
    </source>
</evidence>
<dbReference type="AlphaFoldDB" id="A0A2A8CZW7"/>
<keyword evidence="5" id="KW-1185">Reference proteome</keyword>
<feature type="domain" description="DUF4174" evidence="3">
    <location>
        <begin position="36"/>
        <end position="157"/>
    </location>
</feature>
<protein>
    <recommendedName>
        <fullName evidence="3">DUF4174 domain-containing protein</fullName>
    </recommendedName>
</protein>
<name>A0A2A8CZW7_9BACT</name>
<dbReference type="Proteomes" id="UP000220102">
    <property type="component" value="Unassembled WGS sequence"/>
</dbReference>
<evidence type="ECO:0000256" key="1">
    <source>
        <dbReference type="ARBA" id="ARBA00022729"/>
    </source>
</evidence>